<protein>
    <submittedName>
        <fullName evidence="2">Uncharacterized protein</fullName>
    </submittedName>
</protein>
<dbReference type="Proteomes" id="UP000887580">
    <property type="component" value="Unplaced"/>
</dbReference>
<name>A0AC35FPY5_9BILA</name>
<evidence type="ECO:0000313" key="1">
    <source>
        <dbReference type="Proteomes" id="UP000887580"/>
    </source>
</evidence>
<reference evidence="2" key="1">
    <citation type="submission" date="2022-11" db="UniProtKB">
        <authorList>
            <consortium name="WormBaseParasite"/>
        </authorList>
    </citation>
    <scope>IDENTIFICATION</scope>
</reference>
<evidence type="ECO:0000313" key="2">
    <source>
        <dbReference type="WBParaSite" id="PS1159_v2.g19598.t1"/>
    </source>
</evidence>
<dbReference type="WBParaSite" id="PS1159_v2.g19598.t1">
    <property type="protein sequence ID" value="PS1159_v2.g19598.t1"/>
    <property type="gene ID" value="PS1159_v2.g19598"/>
</dbReference>
<organism evidence="1 2">
    <name type="scientific">Panagrolaimus sp. PS1159</name>
    <dbReference type="NCBI Taxonomy" id="55785"/>
    <lineage>
        <taxon>Eukaryota</taxon>
        <taxon>Metazoa</taxon>
        <taxon>Ecdysozoa</taxon>
        <taxon>Nematoda</taxon>
        <taxon>Chromadorea</taxon>
        <taxon>Rhabditida</taxon>
        <taxon>Tylenchina</taxon>
        <taxon>Panagrolaimomorpha</taxon>
        <taxon>Panagrolaimoidea</taxon>
        <taxon>Panagrolaimidae</taxon>
        <taxon>Panagrolaimus</taxon>
    </lineage>
</organism>
<proteinExistence type="predicted"/>
<sequence length="175" mass="19431">MIADCQVSDSMPMCPNDRCHLPYRFESVAALKALLPDRAKYFAGLALELNQGYEAIKDDSVSLVQTCVTGFKAKDKILTIKCNVSEDEEGPTIVTYVKDGSLGGFIRELRRAMKIMATDKVYGYFVRRDEGGDEQLVINQTTFQKPISTYKLDSDTLIIIDVTGIVMAKTNANKS</sequence>
<accession>A0AC35FPY5</accession>